<dbReference type="OrthoDB" id="1896086at2759"/>
<protein>
    <submittedName>
        <fullName evidence="2">Uncharacterized protein</fullName>
    </submittedName>
</protein>
<name>A0A9P4NY27_9PEZI</name>
<dbReference type="AlphaFoldDB" id="A0A9P4NY27"/>
<evidence type="ECO:0000313" key="3">
    <source>
        <dbReference type="Proteomes" id="UP000800235"/>
    </source>
</evidence>
<proteinExistence type="predicted"/>
<accession>A0A9P4NY27</accession>
<sequence>MNKIVDTLNTKAKAVCDSFDLCVFVDANDAIDRLQGHFCQPGVDESYSPLSGGVSQNREGTWFYEWGTTKDDDTDAEKKVDQPQRRATTAREYPNSTFEGAVSNLISLSIRANTMEPSVTGKLPALAEDFTTYSSLWRIFHHTKWANGVLARRVNEAMNIEQAKILGQSYVKPSIVYPKRDAIPTATPSPKATLLYSPSGNGASDDPAVKDKCHVHVWEYWNCGAQSKNLQASIQLWDAAGKQMLSKGNPISINDGDPRKWRSKLEKELLLTGEHTNDYIQFSLGPLNWRSTDYDKKTDAWCNKPGGWDPKGGPACGVPTSPSVS</sequence>
<evidence type="ECO:0000256" key="1">
    <source>
        <dbReference type="SAM" id="MobiDB-lite"/>
    </source>
</evidence>
<comment type="caution">
    <text evidence="2">The sequence shown here is derived from an EMBL/GenBank/DDBJ whole genome shotgun (WGS) entry which is preliminary data.</text>
</comment>
<reference evidence="2" key="1">
    <citation type="journal article" date="2020" name="Stud. Mycol.">
        <title>101 Dothideomycetes genomes: a test case for predicting lifestyles and emergence of pathogens.</title>
        <authorList>
            <person name="Haridas S."/>
            <person name="Albert R."/>
            <person name="Binder M."/>
            <person name="Bloem J."/>
            <person name="Labutti K."/>
            <person name="Salamov A."/>
            <person name="Andreopoulos B."/>
            <person name="Baker S."/>
            <person name="Barry K."/>
            <person name="Bills G."/>
            <person name="Bluhm B."/>
            <person name="Cannon C."/>
            <person name="Castanera R."/>
            <person name="Culley D."/>
            <person name="Daum C."/>
            <person name="Ezra D."/>
            <person name="Gonzalez J."/>
            <person name="Henrissat B."/>
            <person name="Kuo A."/>
            <person name="Liang C."/>
            <person name="Lipzen A."/>
            <person name="Lutzoni F."/>
            <person name="Magnuson J."/>
            <person name="Mondo S."/>
            <person name="Nolan M."/>
            <person name="Ohm R."/>
            <person name="Pangilinan J."/>
            <person name="Park H.-J."/>
            <person name="Ramirez L."/>
            <person name="Alfaro M."/>
            <person name="Sun H."/>
            <person name="Tritt A."/>
            <person name="Yoshinaga Y."/>
            <person name="Zwiers L.-H."/>
            <person name="Turgeon B."/>
            <person name="Goodwin S."/>
            <person name="Spatafora J."/>
            <person name="Crous P."/>
            <person name="Grigoriev I."/>
        </authorList>
    </citation>
    <scope>NUCLEOTIDE SEQUENCE</scope>
    <source>
        <strain evidence="2">CBS 130266</strain>
    </source>
</reference>
<keyword evidence="3" id="KW-1185">Reference proteome</keyword>
<feature type="region of interest" description="Disordered" evidence="1">
    <location>
        <begin position="305"/>
        <end position="325"/>
    </location>
</feature>
<gene>
    <name evidence="2" type="ORF">EJ08DRAFT_694339</name>
</gene>
<dbReference type="Proteomes" id="UP000800235">
    <property type="component" value="Unassembled WGS sequence"/>
</dbReference>
<feature type="region of interest" description="Disordered" evidence="1">
    <location>
        <begin position="72"/>
        <end position="91"/>
    </location>
</feature>
<feature type="compositionally biased region" description="Basic and acidic residues" evidence="1">
    <location>
        <begin position="72"/>
        <end position="84"/>
    </location>
</feature>
<dbReference type="EMBL" id="MU007019">
    <property type="protein sequence ID" value="KAF2433861.1"/>
    <property type="molecule type" value="Genomic_DNA"/>
</dbReference>
<organism evidence="2 3">
    <name type="scientific">Tothia fuscella</name>
    <dbReference type="NCBI Taxonomy" id="1048955"/>
    <lineage>
        <taxon>Eukaryota</taxon>
        <taxon>Fungi</taxon>
        <taxon>Dikarya</taxon>
        <taxon>Ascomycota</taxon>
        <taxon>Pezizomycotina</taxon>
        <taxon>Dothideomycetes</taxon>
        <taxon>Pleosporomycetidae</taxon>
        <taxon>Venturiales</taxon>
        <taxon>Cylindrosympodiaceae</taxon>
        <taxon>Tothia</taxon>
    </lineage>
</organism>
<evidence type="ECO:0000313" key="2">
    <source>
        <dbReference type="EMBL" id="KAF2433861.1"/>
    </source>
</evidence>